<accession>A0A8T2PQX5</accession>
<dbReference type="AlphaFoldDB" id="A0A8T2PQX5"/>
<dbReference type="EMBL" id="JAFBMS010000003">
    <property type="protein sequence ID" value="KAG9353691.1"/>
    <property type="molecule type" value="Genomic_DNA"/>
</dbReference>
<proteinExistence type="predicted"/>
<dbReference type="Proteomes" id="UP000824540">
    <property type="component" value="Unassembled WGS sequence"/>
</dbReference>
<protein>
    <submittedName>
        <fullName evidence="2">Uncharacterized protein</fullName>
    </submittedName>
</protein>
<evidence type="ECO:0000313" key="3">
    <source>
        <dbReference type="Proteomes" id="UP000824540"/>
    </source>
</evidence>
<organism evidence="2 3">
    <name type="scientific">Albula glossodonta</name>
    <name type="common">roundjaw bonefish</name>
    <dbReference type="NCBI Taxonomy" id="121402"/>
    <lineage>
        <taxon>Eukaryota</taxon>
        <taxon>Metazoa</taxon>
        <taxon>Chordata</taxon>
        <taxon>Craniata</taxon>
        <taxon>Vertebrata</taxon>
        <taxon>Euteleostomi</taxon>
        <taxon>Actinopterygii</taxon>
        <taxon>Neopterygii</taxon>
        <taxon>Teleostei</taxon>
        <taxon>Albuliformes</taxon>
        <taxon>Albulidae</taxon>
        <taxon>Albula</taxon>
    </lineage>
</organism>
<evidence type="ECO:0000313" key="2">
    <source>
        <dbReference type="EMBL" id="KAG9353691.1"/>
    </source>
</evidence>
<gene>
    <name evidence="2" type="ORF">JZ751_011813</name>
</gene>
<feature type="region of interest" description="Disordered" evidence="1">
    <location>
        <begin position="1"/>
        <end position="51"/>
    </location>
</feature>
<keyword evidence="3" id="KW-1185">Reference proteome</keyword>
<sequence>MQSTAVIRGNERHTENRGSPARRQSSNPPRRQIGADARRGVQKNSEELQPTFSMCKHRRERLGGWKENGDPQVVMLREFPQLVEWRRGDHQRGM</sequence>
<comment type="caution">
    <text evidence="2">The sequence shown here is derived from an EMBL/GenBank/DDBJ whole genome shotgun (WGS) entry which is preliminary data.</text>
</comment>
<evidence type="ECO:0000256" key="1">
    <source>
        <dbReference type="SAM" id="MobiDB-lite"/>
    </source>
</evidence>
<reference evidence="2" key="1">
    <citation type="thesis" date="2021" institute="BYU ScholarsArchive" country="Provo, UT, USA">
        <title>Applications of and Algorithms for Genome Assembly and Genomic Analyses with an Emphasis on Marine Teleosts.</title>
        <authorList>
            <person name="Pickett B.D."/>
        </authorList>
    </citation>
    <scope>NUCLEOTIDE SEQUENCE</scope>
    <source>
        <strain evidence="2">HI-2016</strain>
    </source>
</reference>
<name>A0A8T2PQX5_9TELE</name>